<dbReference type="Proteomes" id="UP000187323">
    <property type="component" value="Unassembled WGS sequence"/>
</dbReference>
<protein>
    <submittedName>
        <fullName evidence="1">Uncharacterized protein</fullName>
    </submittedName>
</protein>
<gene>
    <name evidence="2" type="ORF">BSK47_08730</name>
    <name evidence="1" type="ORF">CD191_19525</name>
</gene>
<evidence type="ECO:0000313" key="2">
    <source>
        <dbReference type="EMBL" id="OME21672.1"/>
    </source>
</evidence>
<dbReference type="RefSeq" id="WP_076134310.1">
    <property type="nucleotide sequence ID" value="NZ_CP021965.1"/>
</dbReference>
<dbReference type="EMBL" id="CP021965">
    <property type="protein sequence ID" value="AWV34629.1"/>
    <property type="molecule type" value="Genomic_DNA"/>
</dbReference>
<organism evidence="1 4">
    <name type="scientific">Paenibacillus odorifer</name>
    <dbReference type="NCBI Taxonomy" id="189426"/>
    <lineage>
        <taxon>Bacteria</taxon>
        <taxon>Bacillati</taxon>
        <taxon>Bacillota</taxon>
        <taxon>Bacilli</taxon>
        <taxon>Bacillales</taxon>
        <taxon>Paenibacillaceae</taxon>
        <taxon>Paenibacillus</taxon>
    </lineage>
</organism>
<evidence type="ECO:0000313" key="4">
    <source>
        <dbReference type="Proteomes" id="UP000249163"/>
    </source>
</evidence>
<reference evidence="2 3" key="1">
    <citation type="submission" date="2016-10" db="EMBL/GenBank/DDBJ databases">
        <title>Paenibacillus species isolates.</title>
        <authorList>
            <person name="Beno S.M."/>
        </authorList>
    </citation>
    <scope>NUCLEOTIDE SEQUENCE [LARGE SCALE GENOMIC DNA]</scope>
    <source>
        <strain evidence="2 3">FSL H7-0918</strain>
    </source>
</reference>
<evidence type="ECO:0000313" key="3">
    <source>
        <dbReference type="Proteomes" id="UP000187323"/>
    </source>
</evidence>
<accession>A0AAD0KK26</accession>
<dbReference type="AlphaFoldDB" id="A0AAD0KK26"/>
<name>A0AAD0KK26_9BACL</name>
<dbReference type="EMBL" id="MPTO01000007">
    <property type="protein sequence ID" value="OME21672.1"/>
    <property type="molecule type" value="Genomic_DNA"/>
</dbReference>
<evidence type="ECO:0000313" key="1">
    <source>
        <dbReference type="EMBL" id="AWV34629.1"/>
    </source>
</evidence>
<proteinExistence type="predicted"/>
<sequence>MKRIYIVVLSFVLLLVLTICDREEVSSTAMPEITIHMDGKVIQSQILSREAGIELDDESTLFQALMKDSAASIPYVKLGETIHIDFDDKAPDTYEVKDYILDDEGRLKYDERMAKPLNIEFADRKATFKLEANMAAFLSSNSKDYEPGATIRGFHLTGKWADQTKDIIFVLRTDAK</sequence>
<reference evidence="1 4" key="2">
    <citation type="submission" date="2017-06" db="EMBL/GenBank/DDBJ databases">
        <title>Complete genome sequence of Paenibacillus odorifer CBA7130.</title>
        <authorList>
            <person name="Nam Y.-D."/>
            <person name="Kang J."/>
            <person name="Chung W.-H."/>
        </authorList>
    </citation>
    <scope>NUCLEOTIDE SEQUENCE [LARGE SCALE GENOMIC DNA]</scope>
    <source>
        <strain evidence="1 4">CBA7130</strain>
    </source>
</reference>
<dbReference type="Proteomes" id="UP000249163">
    <property type="component" value="Chromosome"/>
</dbReference>